<dbReference type="Proteomes" id="UP000736787">
    <property type="component" value="Unassembled WGS sequence"/>
</dbReference>
<dbReference type="Proteomes" id="UP000251314">
    <property type="component" value="Unassembled WGS sequence"/>
</dbReference>
<sequence>MTDDLSDGERSIEGGVSQPVEQVWFDDQAGFDEDMAEFLRSTFQLDRKRSSASDSAKNNKVHEKVGWCESDLHPENLGPYYRKPQCTHAKDGRKIGKGEQTGHVVRSANCPADTSSIATSSITILLSEEYMMTACGTLSTNAADRLEDQIDPSILEKDDRQEDYLEDVHNIGHVWEKKLTAGTI</sequence>
<evidence type="ECO:0000256" key="1">
    <source>
        <dbReference type="SAM" id="MobiDB-lite"/>
    </source>
</evidence>
<proteinExistence type="predicted"/>
<reference evidence="2" key="2">
    <citation type="submission" date="2018-10" db="EMBL/GenBank/DDBJ databases">
        <title>Effector identification in a new, highly contiguous assembly of the strawberry crown rot pathogen Phytophthora cactorum.</title>
        <authorList>
            <person name="Armitage A.D."/>
            <person name="Nellist C.F."/>
            <person name="Bates H."/>
            <person name="Vickerstaff R.J."/>
            <person name="Harrison R.J."/>
        </authorList>
    </citation>
    <scope>NUCLEOTIDE SEQUENCE</scope>
    <source>
        <strain evidence="2">15-7</strain>
        <strain evidence="3">4040</strain>
        <strain evidence="4">P415</strain>
        <strain evidence="5">P421</strain>
    </source>
</reference>
<dbReference type="AlphaFoldDB" id="A0A329RT33"/>
<evidence type="ECO:0000313" key="4">
    <source>
        <dbReference type="EMBL" id="KAG2964943.1"/>
    </source>
</evidence>
<dbReference type="Proteomes" id="UP000697107">
    <property type="component" value="Unassembled WGS sequence"/>
</dbReference>
<dbReference type="EMBL" id="MJFZ01000638">
    <property type="protein sequence ID" value="RAW26552.1"/>
    <property type="molecule type" value="Genomic_DNA"/>
</dbReference>
<accession>A0A329RT33</accession>
<feature type="region of interest" description="Disordered" evidence="1">
    <location>
        <begin position="1"/>
        <end position="22"/>
    </location>
</feature>
<comment type="caution">
    <text evidence="7">The sequence shown here is derived from an EMBL/GenBank/DDBJ whole genome shotgun (WGS) entry which is preliminary data.</text>
</comment>
<dbReference type="Proteomes" id="UP000688947">
    <property type="component" value="Unassembled WGS sequence"/>
</dbReference>
<evidence type="ECO:0000313" key="6">
    <source>
        <dbReference type="EMBL" id="KAG6943558.1"/>
    </source>
</evidence>
<evidence type="ECO:0000313" key="2">
    <source>
        <dbReference type="EMBL" id="KAG2829985.1"/>
    </source>
</evidence>
<dbReference type="Proteomes" id="UP000735874">
    <property type="component" value="Unassembled WGS sequence"/>
</dbReference>
<name>A0A329RT33_9STRA</name>
<dbReference type="EMBL" id="JAENGZ010002496">
    <property type="protein sequence ID" value="KAG6943558.1"/>
    <property type="molecule type" value="Genomic_DNA"/>
</dbReference>
<gene>
    <name evidence="6" type="ORF">JG687_00018379</name>
    <name evidence="7" type="ORF">PC110_g17041</name>
    <name evidence="2" type="ORF">PC113_g21190</name>
    <name evidence="3" type="ORF">PC117_g22792</name>
    <name evidence="4" type="ORF">PC118_g20026</name>
    <name evidence="5" type="ORF">PC129_g20208</name>
</gene>
<organism evidence="7 8">
    <name type="scientific">Phytophthora cactorum</name>
    <dbReference type="NCBI Taxonomy" id="29920"/>
    <lineage>
        <taxon>Eukaryota</taxon>
        <taxon>Sar</taxon>
        <taxon>Stramenopiles</taxon>
        <taxon>Oomycota</taxon>
        <taxon>Peronosporomycetes</taxon>
        <taxon>Peronosporales</taxon>
        <taxon>Peronosporaceae</taxon>
        <taxon>Phytophthora</taxon>
    </lineage>
</organism>
<dbReference type="VEuPathDB" id="FungiDB:PC110_g17041"/>
<reference evidence="6" key="3">
    <citation type="submission" date="2021-01" db="EMBL/GenBank/DDBJ databases">
        <title>Phytophthora aleatoria, a newly-described species from Pinus radiata is distinct from Phytophthora cactorum isolates based on comparative genomics.</title>
        <authorList>
            <person name="Mcdougal R."/>
            <person name="Panda P."/>
            <person name="Williams N."/>
            <person name="Studholme D.J."/>
        </authorList>
    </citation>
    <scope>NUCLEOTIDE SEQUENCE</scope>
    <source>
        <strain evidence="6">NZFS 3830</strain>
    </source>
</reference>
<dbReference type="Proteomes" id="UP000760860">
    <property type="component" value="Unassembled WGS sequence"/>
</dbReference>
<dbReference type="EMBL" id="RCML01001159">
    <property type="protein sequence ID" value="KAG2964943.1"/>
    <property type="molecule type" value="Genomic_DNA"/>
</dbReference>
<evidence type="ECO:0000313" key="3">
    <source>
        <dbReference type="EMBL" id="KAG2897419.1"/>
    </source>
</evidence>
<dbReference type="EMBL" id="RCMK01001299">
    <property type="protein sequence ID" value="KAG2897419.1"/>
    <property type="molecule type" value="Genomic_DNA"/>
</dbReference>
<reference evidence="7 8" key="1">
    <citation type="submission" date="2018-01" db="EMBL/GenBank/DDBJ databases">
        <title>Draft genome of the strawberry crown rot pathogen Phytophthora cactorum.</title>
        <authorList>
            <person name="Armitage A.D."/>
            <person name="Lysoe E."/>
            <person name="Nellist C.F."/>
            <person name="Harrison R.J."/>
            <person name="Brurberg M.B."/>
        </authorList>
    </citation>
    <scope>NUCLEOTIDE SEQUENCE [LARGE SCALE GENOMIC DNA]</scope>
    <source>
        <strain evidence="7 8">10300</strain>
    </source>
</reference>
<dbReference type="STRING" id="29920.A0A329RT33"/>
<dbReference type="OrthoDB" id="10277147at2759"/>
<keyword evidence="8" id="KW-1185">Reference proteome</keyword>
<dbReference type="EMBL" id="RCMG01001333">
    <property type="protein sequence ID" value="KAG2829985.1"/>
    <property type="molecule type" value="Genomic_DNA"/>
</dbReference>
<evidence type="ECO:0000313" key="5">
    <source>
        <dbReference type="EMBL" id="KAG3208768.1"/>
    </source>
</evidence>
<evidence type="ECO:0000313" key="8">
    <source>
        <dbReference type="Proteomes" id="UP000251314"/>
    </source>
</evidence>
<evidence type="ECO:0000313" key="7">
    <source>
        <dbReference type="EMBL" id="RAW26552.1"/>
    </source>
</evidence>
<protein>
    <submittedName>
        <fullName evidence="7">Uncharacterized protein</fullName>
    </submittedName>
</protein>
<dbReference type="EMBL" id="RCMV01001403">
    <property type="protein sequence ID" value="KAG3208768.1"/>
    <property type="molecule type" value="Genomic_DNA"/>
</dbReference>